<dbReference type="SMART" id="SM00184">
    <property type="entry name" value="RING"/>
    <property type="match status" value="1"/>
</dbReference>
<dbReference type="InterPro" id="IPR018957">
    <property type="entry name" value="Znf_C3HC4_RING-type"/>
</dbReference>
<feature type="compositionally biased region" description="Acidic residues" evidence="10">
    <location>
        <begin position="8"/>
        <end position="18"/>
    </location>
</feature>
<dbReference type="GeneTree" id="ENSGT00940000154578"/>
<evidence type="ECO:0000256" key="3">
    <source>
        <dbReference type="ARBA" id="ARBA00009413"/>
    </source>
</evidence>
<evidence type="ECO:0000313" key="12">
    <source>
        <dbReference type="Ensembl" id="ENSHBUP00000005868.1"/>
    </source>
</evidence>
<dbReference type="InterPro" id="IPR001841">
    <property type="entry name" value="Znf_RING"/>
</dbReference>
<dbReference type="PROSITE" id="PS50089">
    <property type="entry name" value="ZF_RING_2"/>
    <property type="match status" value="1"/>
</dbReference>
<keyword evidence="13" id="KW-1185">Reference proteome</keyword>
<dbReference type="GO" id="GO:0008270">
    <property type="term" value="F:zinc ion binding"/>
    <property type="evidence" value="ECO:0007669"/>
    <property type="project" value="UniProtKB-KW"/>
</dbReference>
<evidence type="ECO:0000256" key="6">
    <source>
        <dbReference type="ARBA" id="ARBA00022771"/>
    </source>
</evidence>
<dbReference type="InterPro" id="IPR017907">
    <property type="entry name" value="Znf_RING_CS"/>
</dbReference>
<accession>A0A3Q2VDQ7</accession>
<dbReference type="CDD" id="cd09633">
    <property type="entry name" value="Deltex_C"/>
    <property type="match status" value="1"/>
</dbReference>
<dbReference type="RefSeq" id="XP_005952942.1">
    <property type="nucleotide sequence ID" value="XM_005952880.3"/>
</dbReference>
<name>A0A3Q2VDQ7_HAPBU</name>
<dbReference type="InterPro" id="IPR039398">
    <property type="entry name" value="Deltex_fam"/>
</dbReference>
<comment type="similarity">
    <text evidence="3 9">Belongs to the Deltex family.</text>
</comment>
<evidence type="ECO:0000256" key="2">
    <source>
        <dbReference type="ARBA" id="ARBA00004906"/>
    </source>
</evidence>
<evidence type="ECO:0000259" key="11">
    <source>
        <dbReference type="PROSITE" id="PS50089"/>
    </source>
</evidence>
<evidence type="ECO:0000256" key="10">
    <source>
        <dbReference type="SAM" id="MobiDB-lite"/>
    </source>
</evidence>
<feature type="region of interest" description="Disordered" evidence="10">
    <location>
        <begin position="1"/>
        <end position="51"/>
    </location>
</feature>
<evidence type="ECO:0000256" key="1">
    <source>
        <dbReference type="ARBA" id="ARBA00000900"/>
    </source>
</evidence>
<dbReference type="GO" id="GO:0061630">
    <property type="term" value="F:ubiquitin protein ligase activity"/>
    <property type="evidence" value="ECO:0007669"/>
    <property type="project" value="UniProtKB-UniRule"/>
</dbReference>
<dbReference type="Pfam" id="PF00097">
    <property type="entry name" value="zf-C3HC4"/>
    <property type="match status" value="1"/>
</dbReference>
<dbReference type="SUPFAM" id="SSF57850">
    <property type="entry name" value="RING/U-box"/>
    <property type="match status" value="1"/>
</dbReference>
<evidence type="ECO:0000256" key="5">
    <source>
        <dbReference type="ARBA" id="ARBA00022723"/>
    </source>
</evidence>
<dbReference type="GO" id="GO:0005737">
    <property type="term" value="C:cytoplasm"/>
    <property type="evidence" value="ECO:0007669"/>
    <property type="project" value="UniProtKB-SubCell"/>
</dbReference>
<keyword evidence="4 9" id="KW-0808">Transferase</keyword>
<dbReference type="InterPro" id="IPR039399">
    <property type="entry name" value="Deltex_C_sf"/>
</dbReference>
<dbReference type="Ensembl" id="ENSHBUT00000006264.1">
    <property type="protein sequence ID" value="ENSHBUP00000005868.1"/>
    <property type="gene ID" value="ENSHBUG00000007282.1"/>
</dbReference>
<keyword evidence="5 9" id="KW-0479">Metal-binding</keyword>
<keyword evidence="9" id="KW-0963">Cytoplasm</keyword>
<organism evidence="12 13">
    <name type="scientific">Haplochromis burtoni</name>
    <name type="common">Burton's mouthbrooder</name>
    <name type="synonym">Chromis burtoni</name>
    <dbReference type="NCBI Taxonomy" id="8153"/>
    <lineage>
        <taxon>Eukaryota</taxon>
        <taxon>Metazoa</taxon>
        <taxon>Chordata</taxon>
        <taxon>Craniata</taxon>
        <taxon>Vertebrata</taxon>
        <taxon>Euteleostomi</taxon>
        <taxon>Actinopterygii</taxon>
        <taxon>Neopterygii</taxon>
        <taxon>Teleostei</taxon>
        <taxon>Neoteleostei</taxon>
        <taxon>Acanthomorphata</taxon>
        <taxon>Ovalentaria</taxon>
        <taxon>Cichlomorphae</taxon>
        <taxon>Cichliformes</taxon>
        <taxon>Cichlidae</taxon>
        <taxon>African cichlids</taxon>
        <taxon>Pseudocrenilabrinae</taxon>
        <taxon>Haplochromini</taxon>
        <taxon>Haplochromis</taxon>
    </lineage>
</organism>
<dbReference type="GeneID" id="102292484"/>
<proteinExistence type="inferred from homology"/>
<dbReference type="Gene3D" id="3.30.390.130">
    <property type="match status" value="1"/>
</dbReference>
<keyword evidence="6 8" id="KW-0863">Zinc-finger</keyword>
<comment type="catalytic activity">
    <reaction evidence="1 9">
        <text>S-ubiquitinyl-[E2 ubiquitin-conjugating enzyme]-L-cysteine + [acceptor protein]-L-lysine = [E2 ubiquitin-conjugating enzyme]-L-cysteine + N(6)-ubiquitinyl-[acceptor protein]-L-lysine.</text>
        <dbReference type="EC" id="2.3.2.27"/>
    </reaction>
</comment>
<dbReference type="GO" id="GO:0016567">
    <property type="term" value="P:protein ubiquitination"/>
    <property type="evidence" value="ECO:0007669"/>
    <property type="project" value="UniProtKB-UniRule"/>
</dbReference>
<dbReference type="InterPro" id="IPR013083">
    <property type="entry name" value="Znf_RING/FYVE/PHD"/>
</dbReference>
<comment type="pathway">
    <text evidence="2 9">Protein modification; protein ubiquitination.</text>
</comment>
<keyword evidence="7 9" id="KW-0862">Zinc</keyword>
<reference evidence="12" key="2">
    <citation type="submission" date="2025-09" db="UniProtKB">
        <authorList>
            <consortium name="Ensembl"/>
        </authorList>
    </citation>
    <scope>IDENTIFICATION</scope>
</reference>
<dbReference type="Pfam" id="PF18102">
    <property type="entry name" value="DTC"/>
    <property type="match status" value="1"/>
</dbReference>
<feature type="region of interest" description="Disordered" evidence="10">
    <location>
        <begin position="462"/>
        <end position="502"/>
    </location>
</feature>
<dbReference type="Proteomes" id="UP000264840">
    <property type="component" value="Unplaced"/>
</dbReference>
<evidence type="ECO:0000313" key="13">
    <source>
        <dbReference type="Proteomes" id="UP000264840"/>
    </source>
</evidence>
<protein>
    <recommendedName>
        <fullName evidence="9">E3 ubiquitin-protein ligase</fullName>
        <ecNumber evidence="9">2.3.2.27</ecNumber>
    </recommendedName>
</protein>
<dbReference type="UniPathway" id="UPA00143"/>
<comment type="subcellular location">
    <subcellularLocation>
        <location evidence="9">Cytoplasm</location>
    </subcellularLocation>
</comment>
<reference evidence="12" key="1">
    <citation type="submission" date="2025-08" db="UniProtKB">
        <authorList>
            <consortium name="Ensembl"/>
        </authorList>
    </citation>
    <scope>IDENTIFICATION</scope>
</reference>
<dbReference type="EC" id="2.3.2.27" evidence="9"/>
<dbReference type="STRING" id="8153.ENSHBUP00000005868"/>
<evidence type="ECO:0000256" key="7">
    <source>
        <dbReference type="ARBA" id="ARBA00022833"/>
    </source>
</evidence>
<feature type="domain" description="RING-type" evidence="11">
    <location>
        <begin position="506"/>
        <end position="545"/>
    </location>
</feature>
<dbReference type="RefSeq" id="XP_042073456.1">
    <property type="nucleotide sequence ID" value="XM_042217522.1"/>
</dbReference>
<evidence type="ECO:0000256" key="4">
    <source>
        <dbReference type="ARBA" id="ARBA00022679"/>
    </source>
</evidence>
<sequence length="685" mass="76798">MATGQSVDEPEPMDVDSFDSDKPEDMSQVNNSAVSKSQQPSTPSHPPAAVPDEDEAHIVLSVKWISVKWVSVEPDDELQKVKRLESRLQKMLQSWINKRKTMMECSVKRTLDNGHVVISIKPAAAMNELKKLSEETLRKDENSVLITSVSQLYPQLDRQVLEDASVNLPEPQTQQVQLEKKSKAGSTAGEKMCASFIQEPQHDQVQAGKQSSAVSAGEEMCTCSVPVAPFWYVNHMYEKEIKHIEKKNGVQIKADVKVTFEVDRKHGNPDNALKEFENLFQNSFVESNGSVIPLKFIDPDQWSNALKTIQEKEDKLLVTLTSKTMTVRGPAHSQDVFSKLLNADTEQKRNTDASHEFRKTSLKIDMTTKDDFPHAGLIIEKTFWMTIYDNKQVARIKDKFNVDLKEYDIGHGKVNVKAFYQKEGGNASMESHALRALLCLYQKFVASPKSSFQFHGATGFSGTPISQSEGPPNERMLNGQSENTKHNTDPPIDSGTTAGDQKDERCPICLDKFENKKQLKCKHEFCKDCLRRAQEANGPICPICRVVFGKIVGDQPDGRMSHQILTIPLPGYSDCGTIMISYEIPSGTQTEKHPNPGQRYFGIRRQAYLPDNKEGNEVLRLLKKAFGQKLIFTIGTSRTTGMDGQVTWNDIHHKTSTSGGPDCFGYPDPEYLSRVKEELKAKGIE</sequence>
<dbReference type="PANTHER" id="PTHR12622">
    <property type="entry name" value="DELTEX-RELATED"/>
    <property type="match status" value="1"/>
</dbReference>
<evidence type="ECO:0000256" key="9">
    <source>
        <dbReference type="RuleBase" id="RU367105"/>
    </source>
</evidence>
<evidence type="ECO:0000256" key="8">
    <source>
        <dbReference type="PROSITE-ProRule" id="PRU00175"/>
    </source>
</evidence>
<dbReference type="GO" id="GO:0007219">
    <property type="term" value="P:Notch signaling pathway"/>
    <property type="evidence" value="ECO:0007669"/>
    <property type="project" value="InterPro"/>
</dbReference>
<feature type="compositionally biased region" description="Polar residues" evidence="10">
    <location>
        <begin position="27"/>
        <end position="42"/>
    </location>
</feature>
<dbReference type="PROSITE" id="PS00518">
    <property type="entry name" value="ZF_RING_1"/>
    <property type="match status" value="1"/>
</dbReference>
<dbReference type="AlphaFoldDB" id="A0A3Q2VDQ7"/>
<dbReference type="InterPro" id="IPR039396">
    <property type="entry name" value="Deltex_C"/>
</dbReference>
<dbReference type="Gene3D" id="3.30.40.10">
    <property type="entry name" value="Zinc/RING finger domain, C3HC4 (zinc finger)"/>
    <property type="match status" value="1"/>
</dbReference>